<dbReference type="AlphaFoldDB" id="A0A381VDF8"/>
<evidence type="ECO:0000313" key="2">
    <source>
        <dbReference type="EMBL" id="SVA38184.1"/>
    </source>
</evidence>
<proteinExistence type="predicted"/>
<dbReference type="SUPFAM" id="SSF52833">
    <property type="entry name" value="Thioredoxin-like"/>
    <property type="match status" value="1"/>
</dbReference>
<accession>A0A381VDF8</accession>
<organism evidence="2">
    <name type="scientific">marine metagenome</name>
    <dbReference type="NCBI Taxonomy" id="408172"/>
    <lineage>
        <taxon>unclassified sequences</taxon>
        <taxon>metagenomes</taxon>
        <taxon>ecological metagenomes</taxon>
    </lineage>
</organism>
<name>A0A381VDF8_9ZZZZ</name>
<gene>
    <name evidence="2" type="ORF">METZ01_LOCUS91038</name>
</gene>
<dbReference type="InterPro" id="IPR036249">
    <property type="entry name" value="Thioredoxin-like_sf"/>
</dbReference>
<dbReference type="InterPro" id="IPR013766">
    <property type="entry name" value="Thioredoxin_domain"/>
</dbReference>
<evidence type="ECO:0000259" key="1">
    <source>
        <dbReference type="PROSITE" id="PS51352"/>
    </source>
</evidence>
<dbReference type="CDD" id="cd02947">
    <property type="entry name" value="TRX_family"/>
    <property type="match status" value="1"/>
</dbReference>
<reference evidence="2" key="1">
    <citation type="submission" date="2018-05" db="EMBL/GenBank/DDBJ databases">
        <authorList>
            <person name="Lanie J.A."/>
            <person name="Ng W.-L."/>
            <person name="Kazmierczak K.M."/>
            <person name="Andrzejewski T.M."/>
            <person name="Davidsen T.M."/>
            <person name="Wayne K.J."/>
            <person name="Tettelin H."/>
            <person name="Glass J.I."/>
            <person name="Rusch D."/>
            <person name="Podicherti R."/>
            <person name="Tsui H.-C.T."/>
            <person name="Winkler M.E."/>
        </authorList>
    </citation>
    <scope>NUCLEOTIDE SEQUENCE</scope>
</reference>
<feature type="domain" description="Thioredoxin" evidence="1">
    <location>
        <begin position="153"/>
        <end position="294"/>
    </location>
</feature>
<dbReference type="PROSITE" id="PS51257">
    <property type="entry name" value="PROKAR_LIPOPROTEIN"/>
    <property type="match status" value="1"/>
</dbReference>
<dbReference type="Gene3D" id="3.40.30.10">
    <property type="entry name" value="Glutaredoxin"/>
    <property type="match status" value="1"/>
</dbReference>
<dbReference type="PROSITE" id="PS51352">
    <property type="entry name" value="THIOREDOXIN_2"/>
    <property type="match status" value="1"/>
</dbReference>
<protein>
    <recommendedName>
        <fullName evidence="1">Thioredoxin domain-containing protein</fullName>
    </recommendedName>
</protein>
<sequence>MNKTRILQTTAMLVSTVLVASCHGNPESNVAINSNELVVFATASDVGLGASRIPLNIRKLDGTPLVDIASEIEVSYSPEESKENRIVKDLKWREWPITGGIYTATMEFSEVGFWNIKVQVKSDEFQKSAETGILVKSATESPGIGEAAPITKTKIGLKDTDLRLITTAPEPDPDLYSISFDEAIKTGRPTVISFSTPAYCQSGACGPQTQVLSELEDKYKGRVNFIHVEIFDNPAEMLASGDASLGIESPVIHSWDFHTEPWTFTINGSGIVIGRFEGFVTAEEIEEYLLPTLNAA</sequence>
<dbReference type="EMBL" id="UINC01008487">
    <property type="protein sequence ID" value="SVA38184.1"/>
    <property type="molecule type" value="Genomic_DNA"/>
</dbReference>